<evidence type="ECO:0000313" key="1">
    <source>
        <dbReference type="EMBL" id="QGT80827.1"/>
    </source>
</evidence>
<evidence type="ECO:0000313" key="2">
    <source>
        <dbReference type="Proteomes" id="UP000423413"/>
    </source>
</evidence>
<sequence>MAYISWIEAFINAAQEAIGWDMAFNVKRAKQSLLSARHHAANLPLAEDLILPQARQEIYFFNKIGQKRRLNIAPAMTALADTINATLCHTTFRKSYIQTS</sequence>
<name>A0AAE6QFP6_9PSED</name>
<dbReference type="AlphaFoldDB" id="A0AAE6QFP6"/>
<dbReference type="GeneID" id="90450274"/>
<dbReference type="RefSeq" id="WP_183130703.1">
    <property type="nucleotide sequence ID" value="NZ_CP046441.1"/>
</dbReference>
<reference evidence="1 2" key="1">
    <citation type="submission" date="2019-11" db="EMBL/GenBank/DDBJ databases">
        <title>Complete genome sequence of Pseudomonas syringae pv. coronafaciens isolate B19001 originated in imported oat cereal.</title>
        <authorList>
            <person name="Kim S.M."/>
            <person name="Lee B.C."/>
            <person name="Seo S.J."/>
            <person name="Lee J.E."/>
            <person name="Choi N.J."/>
            <person name="Park J.H."/>
        </authorList>
    </citation>
    <scope>NUCLEOTIDE SEQUENCE [LARGE SCALE GENOMIC DNA]</scope>
    <source>
        <strain evidence="1 2">B19001</strain>
    </source>
</reference>
<dbReference type="Proteomes" id="UP000423413">
    <property type="component" value="Chromosome"/>
</dbReference>
<proteinExistence type="predicted"/>
<accession>A0AAE6QFP6</accession>
<dbReference type="EMBL" id="CP046441">
    <property type="protein sequence ID" value="QGT80827.1"/>
    <property type="molecule type" value="Genomic_DNA"/>
</dbReference>
<organism evidence="1 2">
    <name type="scientific">Pseudomonas coronafaciens pv. coronafaciens</name>
    <dbReference type="NCBI Taxonomy" id="235275"/>
    <lineage>
        <taxon>Bacteria</taxon>
        <taxon>Pseudomonadati</taxon>
        <taxon>Pseudomonadota</taxon>
        <taxon>Gammaproteobacteria</taxon>
        <taxon>Pseudomonadales</taxon>
        <taxon>Pseudomonadaceae</taxon>
        <taxon>Pseudomonas</taxon>
        <taxon>Pseudomonas coronafaciens</taxon>
    </lineage>
</organism>
<gene>
    <name evidence="1" type="ORF">GMO17_06360</name>
</gene>
<protein>
    <submittedName>
        <fullName evidence="1">Uncharacterized protein</fullName>
    </submittedName>
</protein>